<keyword evidence="2" id="KW-0830">Ubiquinone</keyword>
<dbReference type="PANTHER" id="PTHR43591:SF57">
    <property type="entry name" value="METHYLTRANSFERASE DOMAIN-CONTAINING PROTEIN-RELATED"/>
    <property type="match status" value="1"/>
</dbReference>
<dbReference type="CDD" id="cd02440">
    <property type="entry name" value="AdoMet_MTases"/>
    <property type="match status" value="1"/>
</dbReference>
<comment type="caution">
    <text evidence="2">The sequence shown here is derived from an EMBL/GenBank/DDBJ whole genome shotgun (WGS) entry which is preliminary data.</text>
</comment>
<dbReference type="InterPro" id="IPR029063">
    <property type="entry name" value="SAM-dependent_MTases_sf"/>
</dbReference>
<organism evidence="2 3">
    <name type="scientific">Novosphingobium resinovorum</name>
    <dbReference type="NCBI Taxonomy" id="158500"/>
    <lineage>
        <taxon>Bacteria</taxon>
        <taxon>Pseudomonadati</taxon>
        <taxon>Pseudomonadota</taxon>
        <taxon>Alphaproteobacteria</taxon>
        <taxon>Sphingomonadales</taxon>
        <taxon>Sphingomonadaceae</taxon>
        <taxon>Novosphingobium</taxon>
    </lineage>
</organism>
<protein>
    <submittedName>
        <fullName evidence="2">Ubiquinone biosynthesis protein UbiE</fullName>
    </submittedName>
</protein>
<proteinExistence type="predicted"/>
<dbReference type="eggNOG" id="COG2226">
    <property type="taxonomic scope" value="Bacteria"/>
</dbReference>
<dbReference type="SUPFAM" id="SSF53335">
    <property type="entry name" value="S-adenosyl-L-methionine-dependent methyltransferases"/>
    <property type="match status" value="1"/>
</dbReference>
<feature type="domain" description="Methyltransferase" evidence="1">
    <location>
        <begin position="44"/>
        <end position="133"/>
    </location>
</feature>
<evidence type="ECO:0000259" key="1">
    <source>
        <dbReference type="Pfam" id="PF13649"/>
    </source>
</evidence>
<sequence>MREFENPDHWDVAARHYEKTAHPFTARYAETAVARISLGSDSHVLDIAAGTGALALAAARTGAKVLATDFSPGMVARIAAAGHPNVEAKTMDGQDLALPDGGFDAVFSIFGVIMFPDWRKGLAEMARVTRPGGHGIVATWQQRGAATFLLLGDIRRKLFPGRDGMEMPEAVGVLSDPGNFAREMILAGYRDPRIEPVTHDYELDVGALDDPDTLFGMSPDWTSLNDGEKAEVITEVRQMAGERSVLPIPSTALIVVAQR</sequence>
<dbReference type="Pfam" id="PF13649">
    <property type="entry name" value="Methyltransf_25"/>
    <property type="match status" value="1"/>
</dbReference>
<evidence type="ECO:0000313" key="3">
    <source>
        <dbReference type="Proteomes" id="UP000024329"/>
    </source>
</evidence>
<accession>A0A031JY67</accession>
<dbReference type="PANTHER" id="PTHR43591">
    <property type="entry name" value="METHYLTRANSFERASE"/>
    <property type="match status" value="1"/>
</dbReference>
<dbReference type="EMBL" id="JFYZ01000011">
    <property type="protein sequence ID" value="EZP81880.1"/>
    <property type="molecule type" value="Genomic_DNA"/>
</dbReference>
<dbReference type="GO" id="GO:0008168">
    <property type="term" value="F:methyltransferase activity"/>
    <property type="evidence" value="ECO:0007669"/>
    <property type="project" value="TreeGrafter"/>
</dbReference>
<dbReference type="InterPro" id="IPR041698">
    <property type="entry name" value="Methyltransf_25"/>
</dbReference>
<dbReference type="Gene3D" id="3.40.50.150">
    <property type="entry name" value="Vaccinia Virus protein VP39"/>
    <property type="match status" value="1"/>
</dbReference>
<gene>
    <name evidence="2" type="ORF">BV97_02538</name>
</gene>
<dbReference type="RefSeq" id="WP_036526235.1">
    <property type="nucleotide sequence ID" value="NZ_JFYZ01000011.1"/>
</dbReference>
<dbReference type="AlphaFoldDB" id="A0A031JY67"/>
<name>A0A031JY67_9SPHN</name>
<dbReference type="Proteomes" id="UP000024329">
    <property type="component" value="Unassembled WGS sequence"/>
</dbReference>
<dbReference type="PATRIC" id="fig|158500.4.peg.2592"/>
<evidence type="ECO:0000313" key="2">
    <source>
        <dbReference type="EMBL" id="EZP81880.1"/>
    </source>
</evidence>
<reference evidence="2 3" key="1">
    <citation type="submission" date="2014-03" db="EMBL/GenBank/DDBJ databases">
        <title>Whole genome sequence of Novosphingobium resinovorum KF1.</title>
        <authorList>
            <person name="Gan H.M."/>
            <person name="Gan H.Y."/>
            <person name="Chew T.H."/>
            <person name="Savka M.A."/>
        </authorList>
    </citation>
    <scope>NUCLEOTIDE SEQUENCE [LARGE SCALE GENOMIC DNA]</scope>
    <source>
        <strain evidence="2 3">KF1</strain>
    </source>
</reference>